<evidence type="ECO:0000256" key="1">
    <source>
        <dbReference type="ARBA" id="ARBA00022723"/>
    </source>
</evidence>
<accession>A0ABR1BNG6</accession>
<reference evidence="5 6" key="1">
    <citation type="submission" date="2023-08" db="EMBL/GenBank/DDBJ databases">
        <title>A Necator americanus chromosomal reference genome.</title>
        <authorList>
            <person name="Ilik V."/>
            <person name="Petrzelkova K.J."/>
            <person name="Pardy F."/>
            <person name="Fuh T."/>
            <person name="Niatou-Singa F.S."/>
            <person name="Gouil Q."/>
            <person name="Baker L."/>
            <person name="Ritchie M.E."/>
            <person name="Jex A.R."/>
            <person name="Gazzola D."/>
            <person name="Li H."/>
            <person name="Toshio Fujiwara R."/>
            <person name="Zhan B."/>
            <person name="Aroian R.V."/>
            <person name="Pafco B."/>
            <person name="Schwarz E.M."/>
        </authorList>
    </citation>
    <scope>NUCLEOTIDE SEQUENCE [LARGE SCALE GENOMIC DNA]</scope>
    <source>
        <strain evidence="5 6">Aroian</strain>
        <tissue evidence="5">Whole animal</tissue>
    </source>
</reference>
<evidence type="ECO:0000256" key="3">
    <source>
        <dbReference type="SAM" id="SignalP"/>
    </source>
</evidence>
<gene>
    <name evidence="5" type="primary">Necator_chrI.g962</name>
    <name evidence="5" type="ORF">RB195_004838</name>
</gene>
<proteinExistence type="predicted"/>
<feature type="domain" description="Carboxypeptidase activation peptide" evidence="4">
    <location>
        <begin position="31"/>
        <end position="102"/>
    </location>
</feature>
<evidence type="ECO:0000313" key="5">
    <source>
        <dbReference type="EMBL" id="KAK6726765.1"/>
    </source>
</evidence>
<evidence type="ECO:0000256" key="2">
    <source>
        <dbReference type="ARBA" id="ARBA00022833"/>
    </source>
</evidence>
<dbReference type="InterPro" id="IPR003146">
    <property type="entry name" value="M14A_act_pep"/>
</dbReference>
<protein>
    <recommendedName>
        <fullName evidence="4">Carboxypeptidase activation peptide domain-containing protein</fullName>
    </recommendedName>
</protein>
<name>A0ABR1BNG6_NECAM</name>
<comment type="caution">
    <text evidence="5">The sequence shown here is derived from an EMBL/GenBank/DDBJ whole genome shotgun (WGS) entry which is preliminary data.</text>
</comment>
<keyword evidence="1" id="KW-0479">Metal-binding</keyword>
<dbReference type="SUPFAM" id="SSF54897">
    <property type="entry name" value="Protease propeptides/inhibitors"/>
    <property type="match status" value="1"/>
</dbReference>
<organism evidence="5 6">
    <name type="scientific">Necator americanus</name>
    <name type="common">Human hookworm</name>
    <dbReference type="NCBI Taxonomy" id="51031"/>
    <lineage>
        <taxon>Eukaryota</taxon>
        <taxon>Metazoa</taxon>
        <taxon>Ecdysozoa</taxon>
        <taxon>Nematoda</taxon>
        <taxon>Chromadorea</taxon>
        <taxon>Rhabditida</taxon>
        <taxon>Rhabditina</taxon>
        <taxon>Rhabditomorpha</taxon>
        <taxon>Strongyloidea</taxon>
        <taxon>Ancylostomatidae</taxon>
        <taxon>Bunostominae</taxon>
        <taxon>Necator</taxon>
    </lineage>
</organism>
<dbReference type="Pfam" id="PF02244">
    <property type="entry name" value="Propep_M14"/>
    <property type="match status" value="1"/>
</dbReference>
<feature type="signal peptide" evidence="3">
    <location>
        <begin position="1"/>
        <end position="22"/>
    </location>
</feature>
<evidence type="ECO:0000259" key="4">
    <source>
        <dbReference type="Pfam" id="PF02244"/>
    </source>
</evidence>
<dbReference type="Gene3D" id="3.30.70.340">
    <property type="entry name" value="Metallocarboxypeptidase-like"/>
    <property type="match status" value="1"/>
</dbReference>
<keyword evidence="6" id="KW-1185">Reference proteome</keyword>
<keyword evidence="3" id="KW-0732">Signal</keyword>
<feature type="chain" id="PRO_5046893014" description="Carboxypeptidase activation peptide domain-containing protein" evidence="3">
    <location>
        <begin position="23"/>
        <end position="113"/>
    </location>
</feature>
<dbReference type="InterPro" id="IPR036990">
    <property type="entry name" value="M14A-like_propep"/>
</dbReference>
<dbReference type="EMBL" id="JAVFWL010000001">
    <property type="protein sequence ID" value="KAK6726765.1"/>
    <property type="molecule type" value="Genomic_DNA"/>
</dbReference>
<evidence type="ECO:0000313" key="6">
    <source>
        <dbReference type="Proteomes" id="UP001303046"/>
    </source>
</evidence>
<keyword evidence="2" id="KW-0862">Zinc</keyword>
<sequence>MLLWLVCTYLLLVKASVDDIQADDDRPFKVFRVVPTTALQLQKMIKLFETVKSDEADFWHAPSVVNNTVDIMVSPSFIEKFSHFLKQHQYPYHIAIEDLKKNVHEILEAMFCV</sequence>
<dbReference type="Proteomes" id="UP001303046">
    <property type="component" value="Unassembled WGS sequence"/>
</dbReference>